<dbReference type="RefSeq" id="WP_128145357.1">
    <property type="nucleotide sequence ID" value="NZ_UGRU01000001.1"/>
</dbReference>
<dbReference type="AlphaFoldDB" id="A0A378X1K4"/>
<evidence type="ECO:0000313" key="1">
    <source>
        <dbReference type="EMBL" id="SUA46443.1"/>
    </source>
</evidence>
<gene>
    <name evidence="1" type="ORF">NCTC13184_04968</name>
</gene>
<name>A0A378X1K4_9NOCA</name>
<dbReference type="Proteomes" id="UP000255082">
    <property type="component" value="Unassembled WGS sequence"/>
</dbReference>
<organism evidence="1 2">
    <name type="scientific">Nocardia africana</name>
    <dbReference type="NCBI Taxonomy" id="134964"/>
    <lineage>
        <taxon>Bacteria</taxon>
        <taxon>Bacillati</taxon>
        <taxon>Actinomycetota</taxon>
        <taxon>Actinomycetes</taxon>
        <taxon>Mycobacteriales</taxon>
        <taxon>Nocardiaceae</taxon>
        <taxon>Nocardia</taxon>
    </lineage>
</organism>
<reference evidence="1 2" key="1">
    <citation type="submission" date="2018-06" db="EMBL/GenBank/DDBJ databases">
        <authorList>
            <consortium name="Pathogen Informatics"/>
            <person name="Doyle S."/>
        </authorList>
    </citation>
    <scope>NUCLEOTIDE SEQUENCE [LARGE SCALE GENOMIC DNA]</scope>
    <source>
        <strain evidence="1 2">NCTC13184</strain>
    </source>
</reference>
<proteinExistence type="predicted"/>
<accession>A0A378X1K4</accession>
<protein>
    <submittedName>
        <fullName evidence="1">Uncharacterized protein</fullName>
    </submittedName>
</protein>
<sequence length="307" mass="33307">MVVEFLVLRTEYEELKQLCTTEPPPTWDSHTAAVAVASALADTLSHKQKVRRSAAKFLACATEAGVAPFPLWDDISRCLGTSTDAVVRADLAQIGYHAANTGVFAAWPLIDYLRTRLAYALNIGSVGDDHEIRIMRRLQVSLLAMHGTESNCNEMIDLAFLPATETSAIAGLAGLFVPKNRPGGPAPIDVSTEVLIEVGRRLASNTTRAPRDIAGAWKSIFGQLLHQVDEPTLLRIILALPAMASPYAANIIHRLPDLDSADIARGLAEIAAKPLSAEVRRAIEFYRRRGNLPTGGWPEIDRDLGVT</sequence>
<evidence type="ECO:0000313" key="2">
    <source>
        <dbReference type="Proteomes" id="UP000255082"/>
    </source>
</evidence>
<dbReference type="EMBL" id="UGRU01000001">
    <property type="protein sequence ID" value="SUA46443.1"/>
    <property type="molecule type" value="Genomic_DNA"/>
</dbReference>